<dbReference type="GO" id="GO:0003677">
    <property type="term" value="F:DNA binding"/>
    <property type="evidence" value="ECO:0007669"/>
    <property type="project" value="UniProtKB-KW"/>
</dbReference>
<dbReference type="Proteomes" id="UP001314170">
    <property type="component" value="Unassembled WGS sequence"/>
</dbReference>
<dbReference type="EMBL" id="CAWUPB010000062">
    <property type="protein sequence ID" value="CAK7323116.1"/>
    <property type="molecule type" value="Genomic_DNA"/>
</dbReference>
<dbReference type="GO" id="GO:0046983">
    <property type="term" value="F:protein dimerization activity"/>
    <property type="evidence" value="ECO:0007669"/>
    <property type="project" value="InterPro"/>
</dbReference>
<keyword evidence="9" id="KW-1185">Reference proteome</keyword>
<dbReference type="InterPro" id="IPR036638">
    <property type="entry name" value="HLH_DNA-bd_sf"/>
</dbReference>
<evidence type="ECO:0000256" key="1">
    <source>
        <dbReference type="ARBA" id="ARBA00004123"/>
    </source>
</evidence>
<keyword evidence="3" id="KW-0238">DNA-binding</keyword>
<comment type="caution">
    <text evidence="8">The sequence shown here is derived from an EMBL/GenBank/DDBJ whole genome shotgun (WGS) entry which is preliminary data.</text>
</comment>
<protein>
    <recommendedName>
        <fullName evidence="7">Iron-related transcription factor 3 bHLH domain-containing protein</fullName>
    </recommendedName>
</protein>
<evidence type="ECO:0000259" key="7">
    <source>
        <dbReference type="Pfam" id="PF23177"/>
    </source>
</evidence>
<keyword evidence="4" id="KW-0804">Transcription</keyword>
<proteinExistence type="predicted"/>
<dbReference type="GO" id="GO:0005634">
    <property type="term" value="C:nucleus"/>
    <property type="evidence" value="ECO:0007669"/>
    <property type="project" value="UniProtKB-SubCell"/>
</dbReference>
<sequence length="98" mass="11104">MLHAIAPPQPDADHRPPTPPQAVAPKGNLFIEVSMGSELNVRVDEVTENSCLPTEKSKRKASKRIHKAEREKLKREQLNELFDELVSALRKFLFNGNF</sequence>
<evidence type="ECO:0000256" key="6">
    <source>
        <dbReference type="SAM" id="MobiDB-lite"/>
    </source>
</evidence>
<dbReference type="PANTHER" id="PTHR47075:SF9">
    <property type="entry name" value="TRANSCRIPTION FACTOR BHLH47"/>
    <property type="match status" value="1"/>
</dbReference>
<comment type="subcellular location">
    <subcellularLocation>
        <location evidence="1">Nucleus</location>
    </subcellularLocation>
</comment>
<evidence type="ECO:0000256" key="3">
    <source>
        <dbReference type="ARBA" id="ARBA00023125"/>
    </source>
</evidence>
<name>A0AAV1QNM4_9ROSI</name>
<keyword evidence="2" id="KW-0805">Transcription regulation</keyword>
<evidence type="ECO:0000256" key="5">
    <source>
        <dbReference type="ARBA" id="ARBA00023242"/>
    </source>
</evidence>
<evidence type="ECO:0000256" key="2">
    <source>
        <dbReference type="ARBA" id="ARBA00023015"/>
    </source>
</evidence>
<feature type="region of interest" description="Disordered" evidence="6">
    <location>
        <begin position="1"/>
        <end position="25"/>
    </location>
</feature>
<gene>
    <name evidence="8" type="ORF">DCAF_LOCUS732</name>
</gene>
<dbReference type="SUPFAM" id="SSF47459">
    <property type="entry name" value="HLH, helix-loop-helix DNA-binding domain"/>
    <property type="match status" value="1"/>
</dbReference>
<dbReference type="Pfam" id="PF23177">
    <property type="entry name" value="bHLH_IRO3"/>
    <property type="match status" value="1"/>
</dbReference>
<accession>A0AAV1QNM4</accession>
<keyword evidence="5" id="KW-0539">Nucleus</keyword>
<evidence type="ECO:0000256" key="4">
    <source>
        <dbReference type="ARBA" id="ARBA00023163"/>
    </source>
</evidence>
<feature type="domain" description="Iron-related transcription factor 3 bHLH" evidence="7">
    <location>
        <begin position="59"/>
        <end position="89"/>
    </location>
</feature>
<dbReference type="AlphaFoldDB" id="A0AAV1QNM4"/>
<reference evidence="8 9" key="1">
    <citation type="submission" date="2024-01" db="EMBL/GenBank/DDBJ databases">
        <authorList>
            <person name="Waweru B."/>
        </authorList>
    </citation>
    <scope>NUCLEOTIDE SEQUENCE [LARGE SCALE GENOMIC DNA]</scope>
</reference>
<organism evidence="8 9">
    <name type="scientific">Dovyalis caffra</name>
    <dbReference type="NCBI Taxonomy" id="77055"/>
    <lineage>
        <taxon>Eukaryota</taxon>
        <taxon>Viridiplantae</taxon>
        <taxon>Streptophyta</taxon>
        <taxon>Embryophyta</taxon>
        <taxon>Tracheophyta</taxon>
        <taxon>Spermatophyta</taxon>
        <taxon>Magnoliopsida</taxon>
        <taxon>eudicotyledons</taxon>
        <taxon>Gunneridae</taxon>
        <taxon>Pentapetalae</taxon>
        <taxon>rosids</taxon>
        <taxon>fabids</taxon>
        <taxon>Malpighiales</taxon>
        <taxon>Salicaceae</taxon>
        <taxon>Flacourtieae</taxon>
        <taxon>Dovyalis</taxon>
    </lineage>
</organism>
<evidence type="ECO:0000313" key="9">
    <source>
        <dbReference type="Proteomes" id="UP001314170"/>
    </source>
</evidence>
<dbReference type="InterPro" id="IPR057075">
    <property type="entry name" value="bHLH_IRO3"/>
</dbReference>
<dbReference type="PANTHER" id="PTHR47075">
    <property type="entry name" value="TRANSCRIPTION FACTOR BHLH47"/>
    <property type="match status" value="1"/>
</dbReference>
<evidence type="ECO:0000313" key="8">
    <source>
        <dbReference type="EMBL" id="CAK7323116.1"/>
    </source>
</evidence>